<name>A0A8S5RE74_9VIRU</name>
<dbReference type="EMBL" id="BK059097">
    <property type="protein sequence ID" value="DAE29688.1"/>
    <property type="molecule type" value="Genomic_DNA"/>
</dbReference>
<organism evidence="1">
    <name type="scientific">virus sp. ctJLD79</name>
    <dbReference type="NCBI Taxonomy" id="2827987"/>
    <lineage>
        <taxon>Viruses</taxon>
    </lineage>
</organism>
<proteinExistence type="predicted"/>
<accession>A0A8S5RE74</accession>
<sequence>MSEQQLYGRQLAYTLAIPKGDEHDWTNVTVEFFGRKFRTYGAVTEGIEALIPLSWNRKVKVERYE</sequence>
<evidence type="ECO:0000313" key="1">
    <source>
        <dbReference type="EMBL" id="DAE29688.1"/>
    </source>
</evidence>
<reference evidence="1" key="1">
    <citation type="journal article" date="2021" name="Proc. Natl. Acad. Sci. U.S.A.">
        <title>A Catalog of Tens of Thousands of Viruses from Human Metagenomes Reveals Hidden Associations with Chronic Diseases.</title>
        <authorList>
            <person name="Tisza M.J."/>
            <person name="Buck C.B."/>
        </authorList>
    </citation>
    <scope>NUCLEOTIDE SEQUENCE</scope>
    <source>
        <strain evidence="1">CtJLD79</strain>
    </source>
</reference>
<protein>
    <submittedName>
        <fullName evidence="1">Minor capsid protein</fullName>
    </submittedName>
</protein>